<name>A0A183EVD3_9BILA</name>
<proteinExistence type="predicted"/>
<evidence type="ECO:0000313" key="2">
    <source>
        <dbReference type="Proteomes" id="UP000271098"/>
    </source>
</evidence>
<keyword evidence="2" id="KW-1185">Reference proteome</keyword>
<accession>A0A183EVD3</accession>
<dbReference type="AlphaFoldDB" id="A0A183EVD3"/>
<dbReference type="WBParaSite" id="GPUH_0002495401-mRNA-1">
    <property type="protein sequence ID" value="GPUH_0002495401-mRNA-1"/>
    <property type="gene ID" value="GPUH_0002495401"/>
</dbReference>
<reference evidence="1 2" key="2">
    <citation type="submission" date="2018-11" db="EMBL/GenBank/DDBJ databases">
        <authorList>
            <consortium name="Pathogen Informatics"/>
        </authorList>
    </citation>
    <scope>NUCLEOTIDE SEQUENCE [LARGE SCALE GENOMIC DNA]</scope>
</reference>
<evidence type="ECO:0000313" key="1">
    <source>
        <dbReference type="EMBL" id="VDN43519.1"/>
    </source>
</evidence>
<evidence type="ECO:0000313" key="3">
    <source>
        <dbReference type="WBParaSite" id="GPUH_0002495401-mRNA-1"/>
    </source>
</evidence>
<dbReference type="Proteomes" id="UP000271098">
    <property type="component" value="Unassembled WGS sequence"/>
</dbReference>
<reference evidence="3" key="1">
    <citation type="submission" date="2016-06" db="UniProtKB">
        <authorList>
            <consortium name="WormBaseParasite"/>
        </authorList>
    </citation>
    <scope>IDENTIFICATION</scope>
</reference>
<sequence length="103" mass="11722">MANILTRKMDKRDIDEMELKLEQTAMGLLFNKEQFRVLTSKEQKVVCANAAAARQTVSEGFKRDDEKYKDIDEKLAKADSLLKNQNLAGVDIVSRMKIQNGMV</sequence>
<organism evidence="3">
    <name type="scientific">Gongylonema pulchrum</name>
    <dbReference type="NCBI Taxonomy" id="637853"/>
    <lineage>
        <taxon>Eukaryota</taxon>
        <taxon>Metazoa</taxon>
        <taxon>Ecdysozoa</taxon>
        <taxon>Nematoda</taxon>
        <taxon>Chromadorea</taxon>
        <taxon>Rhabditida</taxon>
        <taxon>Spirurina</taxon>
        <taxon>Spiruromorpha</taxon>
        <taxon>Spiruroidea</taxon>
        <taxon>Gongylonematidae</taxon>
        <taxon>Gongylonema</taxon>
    </lineage>
</organism>
<dbReference type="EMBL" id="UYRT01103036">
    <property type="protein sequence ID" value="VDN43519.1"/>
    <property type="molecule type" value="Genomic_DNA"/>
</dbReference>
<gene>
    <name evidence="1" type="ORF">GPUH_LOCUS24926</name>
</gene>
<dbReference type="OrthoDB" id="20799at2759"/>
<protein>
    <submittedName>
        <fullName evidence="3">Phage protein</fullName>
    </submittedName>
</protein>